<protein>
    <submittedName>
        <fullName evidence="6">DNA-binding transcriptional regulator, LysR family</fullName>
    </submittedName>
</protein>
<keyword evidence="7" id="KW-1185">Reference proteome</keyword>
<gene>
    <name evidence="6" type="ORF">SAMN04489800_4204</name>
</gene>
<dbReference type="Pfam" id="PF00126">
    <property type="entry name" value="HTH_1"/>
    <property type="match status" value="1"/>
</dbReference>
<reference evidence="6" key="1">
    <citation type="submission" date="2016-10" db="EMBL/GenBank/DDBJ databases">
        <authorList>
            <person name="Varghese N."/>
            <person name="Submissions S."/>
        </authorList>
    </citation>
    <scope>NUCLEOTIDE SEQUENCE [LARGE SCALE GENOMIC DNA]</scope>
    <source>
        <strain evidence="6">LMG 25555</strain>
    </source>
</reference>
<dbReference type="OrthoDB" id="6624490at2"/>
<dbReference type="GO" id="GO:0009089">
    <property type="term" value="P:lysine biosynthetic process via diaminopimelate"/>
    <property type="evidence" value="ECO:0007669"/>
    <property type="project" value="TreeGrafter"/>
</dbReference>
<dbReference type="GO" id="GO:0043565">
    <property type="term" value="F:sequence-specific DNA binding"/>
    <property type="evidence" value="ECO:0007669"/>
    <property type="project" value="TreeGrafter"/>
</dbReference>
<dbReference type="PATRIC" id="fig|882211.3.peg.1815"/>
<dbReference type="InterPro" id="IPR036388">
    <property type="entry name" value="WH-like_DNA-bd_sf"/>
</dbReference>
<dbReference type="InterPro" id="IPR000847">
    <property type="entry name" value="LysR_HTH_N"/>
</dbReference>
<dbReference type="GO" id="GO:0003700">
    <property type="term" value="F:DNA-binding transcription factor activity"/>
    <property type="evidence" value="ECO:0007669"/>
    <property type="project" value="InterPro"/>
</dbReference>
<evidence type="ECO:0000256" key="1">
    <source>
        <dbReference type="ARBA" id="ARBA00009437"/>
    </source>
</evidence>
<name>A0A0J6GE36_PSEDM</name>
<dbReference type="GO" id="GO:0010628">
    <property type="term" value="P:positive regulation of gene expression"/>
    <property type="evidence" value="ECO:0007669"/>
    <property type="project" value="TreeGrafter"/>
</dbReference>
<comment type="caution">
    <text evidence="6">The sequence shown here is derived from an EMBL/GenBank/DDBJ whole genome shotgun (WGS) entry which is preliminary data.</text>
</comment>
<keyword evidence="2" id="KW-0805">Transcription regulation</keyword>
<dbReference type="InterPro" id="IPR036390">
    <property type="entry name" value="WH_DNA-bd_sf"/>
</dbReference>
<evidence type="ECO:0000259" key="5">
    <source>
        <dbReference type="PROSITE" id="PS50931"/>
    </source>
</evidence>
<keyword evidence="3 6" id="KW-0238">DNA-binding</keyword>
<dbReference type="PANTHER" id="PTHR30427:SF1">
    <property type="entry name" value="TRANSCRIPTIONAL ACTIVATOR PROTEIN LYSR"/>
    <property type="match status" value="1"/>
</dbReference>
<dbReference type="Proteomes" id="UP000183613">
    <property type="component" value="Unassembled WGS sequence"/>
</dbReference>
<dbReference type="Gene3D" id="1.10.10.10">
    <property type="entry name" value="Winged helix-like DNA-binding domain superfamily/Winged helix DNA-binding domain"/>
    <property type="match status" value="1"/>
</dbReference>
<evidence type="ECO:0000313" key="6">
    <source>
        <dbReference type="EMBL" id="SEF06518.1"/>
    </source>
</evidence>
<dbReference type="PROSITE" id="PS50931">
    <property type="entry name" value="HTH_LYSR"/>
    <property type="match status" value="1"/>
</dbReference>
<dbReference type="Gene3D" id="3.40.190.290">
    <property type="match status" value="1"/>
</dbReference>
<evidence type="ECO:0000256" key="2">
    <source>
        <dbReference type="ARBA" id="ARBA00023015"/>
    </source>
</evidence>
<organism evidence="6 7">
    <name type="scientific">Pseudomonas deceptionensis</name>
    <dbReference type="NCBI Taxonomy" id="882211"/>
    <lineage>
        <taxon>Bacteria</taxon>
        <taxon>Pseudomonadati</taxon>
        <taxon>Pseudomonadota</taxon>
        <taxon>Gammaproteobacteria</taxon>
        <taxon>Pseudomonadales</taxon>
        <taxon>Pseudomonadaceae</taxon>
        <taxon>Pseudomonas</taxon>
    </lineage>
</organism>
<dbReference type="PANTHER" id="PTHR30427">
    <property type="entry name" value="TRANSCRIPTIONAL ACTIVATOR PROTEIN LYSR"/>
    <property type="match status" value="1"/>
</dbReference>
<proteinExistence type="inferred from homology"/>
<dbReference type="Pfam" id="PF03466">
    <property type="entry name" value="LysR_substrate"/>
    <property type="match status" value="1"/>
</dbReference>
<dbReference type="InterPro" id="IPR005119">
    <property type="entry name" value="LysR_subst-bd"/>
</dbReference>
<dbReference type="AlphaFoldDB" id="A0A0J6GE36"/>
<evidence type="ECO:0000256" key="3">
    <source>
        <dbReference type="ARBA" id="ARBA00023125"/>
    </source>
</evidence>
<evidence type="ECO:0000313" key="7">
    <source>
        <dbReference type="Proteomes" id="UP000183613"/>
    </source>
</evidence>
<accession>A0A0J6GE36</accession>
<sequence>MRLRHIEVIQAILQTGNLGHAAELLQLPTTTLSATLQEAEQQLGFMLFSSVRGRLQATRDTLLLQPLINQLYQALEPLRQLGNDLRQHQEPALRVVCSETLAQPLLPHCIGALRRRFPDTPTTLSSQPCAEIVRRLLMDECDIGLSLQPSEQSGIDCRPLIQGKVQLLAPHGWLSPKHKYIALQELAGQAMIGLQQHDPLSRVLDGKLQALRPMPVVHIQVQSYQMMRSMVEAGEGLALVDPFTAVGAKAGGLDVCPLSPAIPVTLYALTRKGCEPGLALAALLEIVHRKAEALLADQGLVVL</sequence>
<dbReference type="SUPFAM" id="SSF46785">
    <property type="entry name" value="Winged helix' DNA-binding domain"/>
    <property type="match status" value="1"/>
</dbReference>
<dbReference type="RefSeq" id="WP_048359618.1">
    <property type="nucleotide sequence ID" value="NZ_FNUD01000002.1"/>
</dbReference>
<dbReference type="EMBL" id="FNUD01000002">
    <property type="protein sequence ID" value="SEF06518.1"/>
    <property type="molecule type" value="Genomic_DNA"/>
</dbReference>
<comment type="similarity">
    <text evidence="1">Belongs to the LysR transcriptional regulatory family.</text>
</comment>
<feature type="domain" description="HTH lysR-type" evidence="5">
    <location>
        <begin position="1"/>
        <end position="58"/>
    </location>
</feature>
<dbReference type="SUPFAM" id="SSF53850">
    <property type="entry name" value="Periplasmic binding protein-like II"/>
    <property type="match status" value="1"/>
</dbReference>
<evidence type="ECO:0000256" key="4">
    <source>
        <dbReference type="ARBA" id="ARBA00023163"/>
    </source>
</evidence>
<keyword evidence="4" id="KW-0804">Transcription</keyword>